<dbReference type="AlphaFoldDB" id="A0A418W4Z7"/>
<evidence type="ECO:0000256" key="3">
    <source>
        <dbReference type="SAM" id="SignalP"/>
    </source>
</evidence>
<dbReference type="InterPro" id="IPR019554">
    <property type="entry name" value="Soluble_ligand-bd"/>
</dbReference>
<feature type="region of interest" description="Disordered" evidence="2">
    <location>
        <begin position="647"/>
        <end position="693"/>
    </location>
</feature>
<dbReference type="EMBL" id="QYUL01000001">
    <property type="protein sequence ID" value="RJF85027.1"/>
    <property type="molecule type" value="Genomic_DNA"/>
</dbReference>
<evidence type="ECO:0000259" key="4">
    <source>
        <dbReference type="Pfam" id="PF02563"/>
    </source>
</evidence>
<feature type="domain" description="Soluble ligand binding" evidence="6">
    <location>
        <begin position="245"/>
        <end position="288"/>
    </location>
</feature>
<feature type="domain" description="Soluble ligand binding" evidence="6">
    <location>
        <begin position="160"/>
        <end position="207"/>
    </location>
</feature>
<dbReference type="Pfam" id="PF10531">
    <property type="entry name" value="SLBB"/>
    <property type="match status" value="4"/>
</dbReference>
<feature type="compositionally biased region" description="Low complexity" evidence="2">
    <location>
        <begin position="651"/>
        <end position="661"/>
    </location>
</feature>
<dbReference type="Pfam" id="PF02563">
    <property type="entry name" value="Poly_export"/>
    <property type="match status" value="1"/>
</dbReference>
<dbReference type="GO" id="GO:0015159">
    <property type="term" value="F:polysaccharide transmembrane transporter activity"/>
    <property type="evidence" value="ECO:0007669"/>
    <property type="project" value="InterPro"/>
</dbReference>
<keyword evidence="7" id="KW-0813">Transport</keyword>
<keyword evidence="8" id="KW-1185">Reference proteome</keyword>
<evidence type="ECO:0000313" key="7">
    <source>
        <dbReference type="EMBL" id="RJF85027.1"/>
    </source>
</evidence>
<name>A0A418W4Z7_9PROT</name>
<keyword evidence="7" id="KW-0762">Sugar transport</keyword>
<evidence type="ECO:0000256" key="1">
    <source>
        <dbReference type="ARBA" id="ARBA00022729"/>
    </source>
</evidence>
<dbReference type="InterPro" id="IPR049712">
    <property type="entry name" value="Poly_export"/>
</dbReference>
<evidence type="ECO:0000259" key="5">
    <source>
        <dbReference type="Pfam" id="PF06251"/>
    </source>
</evidence>
<evidence type="ECO:0000256" key="2">
    <source>
        <dbReference type="SAM" id="MobiDB-lite"/>
    </source>
</evidence>
<comment type="caution">
    <text evidence="7">The sequence shown here is derived from an EMBL/GenBank/DDBJ whole genome shotgun (WGS) entry which is preliminary data.</text>
</comment>
<feature type="chain" id="PRO_5019222578" evidence="3">
    <location>
        <begin position="27"/>
        <end position="1028"/>
    </location>
</feature>
<accession>A0A418W4Z7</accession>
<feature type="compositionally biased region" description="Polar residues" evidence="2">
    <location>
        <begin position="534"/>
        <end position="543"/>
    </location>
</feature>
<dbReference type="InterPro" id="IPR010425">
    <property type="entry name" value="Caps_synth_GfcC-like_C"/>
</dbReference>
<evidence type="ECO:0000259" key="6">
    <source>
        <dbReference type="Pfam" id="PF10531"/>
    </source>
</evidence>
<dbReference type="Pfam" id="PF06251">
    <property type="entry name" value="Caps_syn_GfcC_C"/>
    <property type="match status" value="1"/>
</dbReference>
<dbReference type="OrthoDB" id="9808948at2"/>
<protein>
    <submittedName>
        <fullName evidence="7">Sugar transporter</fullName>
    </submittedName>
</protein>
<dbReference type="PANTHER" id="PTHR33619">
    <property type="entry name" value="POLYSACCHARIDE EXPORT PROTEIN GFCE-RELATED"/>
    <property type="match status" value="1"/>
</dbReference>
<keyword evidence="1 3" id="KW-0732">Signal</keyword>
<feature type="domain" description="Polysaccharide export protein N-terminal" evidence="4">
    <location>
        <begin position="77"/>
        <end position="150"/>
    </location>
</feature>
<dbReference type="Proteomes" id="UP000283458">
    <property type="component" value="Unassembled WGS sequence"/>
</dbReference>
<dbReference type="InterPro" id="IPR003715">
    <property type="entry name" value="Poly_export_N"/>
</dbReference>
<feature type="domain" description="Capsule biosynthesis GfcC-like C-terminal" evidence="5">
    <location>
        <begin position="933"/>
        <end position="996"/>
    </location>
</feature>
<gene>
    <name evidence="7" type="ORF">D3877_11295</name>
</gene>
<dbReference type="PANTHER" id="PTHR33619:SF3">
    <property type="entry name" value="POLYSACCHARIDE EXPORT PROTEIN GFCE-RELATED"/>
    <property type="match status" value="1"/>
</dbReference>
<feature type="domain" description="Soluble ligand binding" evidence="6">
    <location>
        <begin position="706"/>
        <end position="749"/>
    </location>
</feature>
<feature type="domain" description="Soluble ligand binding" evidence="6">
    <location>
        <begin position="789"/>
        <end position="827"/>
    </location>
</feature>
<organism evidence="7 8">
    <name type="scientific">Azospirillum cavernae</name>
    <dbReference type="NCBI Taxonomy" id="2320860"/>
    <lineage>
        <taxon>Bacteria</taxon>
        <taxon>Pseudomonadati</taxon>
        <taxon>Pseudomonadota</taxon>
        <taxon>Alphaproteobacteria</taxon>
        <taxon>Rhodospirillales</taxon>
        <taxon>Azospirillaceae</taxon>
        <taxon>Azospirillum</taxon>
    </lineage>
</organism>
<reference evidence="7 8" key="1">
    <citation type="submission" date="2018-09" db="EMBL/GenBank/DDBJ databases">
        <authorList>
            <person name="Zhu H."/>
        </authorList>
    </citation>
    <scope>NUCLEOTIDE SEQUENCE [LARGE SCALE GENOMIC DNA]</scope>
    <source>
        <strain evidence="7 8">K2W22B-5</strain>
    </source>
</reference>
<dbReference type="Gene3D" id="3.10.560.10">
    <property type="entry name" value="Outer membrane lipoprotein wza domain like"/>
    <property type="match status" value="4"/>
</dbReference>
<sequence>MFAAACRIFARSVLAALMLWACAVLAAEPPRSLPFASPQDLSPLETAFSTRAGEPLRQFGYDLFAQTTDNRTPIGAVQGDYVLNTGDELLVTLRGQKSFSKRFPIDSDGLLLVDELRPVTAAGLTLAALRAELTAAVTAALPNTDTFVSLADMRRIGVLVTGAVNRPGRQEVSAFASVLDALSSAGGVARTGSLRRIRLIRAGEAGGGRTVDLYGLHLNASGDPNGAEQRLRDGDRLFVPPLGPVVAVAGPVKRPGIYELASDQPRLSAADLRELAGGLLRPGAHRAIRFGIGPAGEEMTEEVANAEARLFGDGDLLTLAPQREDRRNEVRLEGHVHRPGPRGLARARTLSALVSKADLRPDPYLPFAVLATTDPATAARVLHPVDLAAALKGRDSRRLNEGDTLYVLSADDVDFLTSDPVLALLRGDRVPPPDACQGLVVLARALAAAPDGPLATGQQARAAAALTGARKPCPPLFDAVPDLLTFALERSVLLLGGAPRPGFYPTTERGNRDAIAGLARAAGGDAQAMAWEESGSTDNAPGQSSGGAILDAVRPQYELVGHVRRPGSRPLTASTSLRGALGDGEGMKRDVYPLLGVIERFDWRSLTRSLIPFSPQEVAAGRANRVLANGDRVHLFAAARLRPTATDLDATKPTATGATAPRSPRKSGKSATAPPTAPATDSAPDSDGSDESFDPAITALIAERTVQLRGAVRQPGGYPVADATPLSALIAVAGGLASDADPQAVELTSAAGARANIDLARAADAARRVGPGDAVRVNPRAQALEARAVTILGAVQRPGSYDVGRGEALSSLIARAGGLTDDAYPAGAVFTRESERRREKEQFAQQARELERGLTLEIEKGEPVKAENVALARQLAAQLRGAEPLGRIVVEADPAILRAHPELDPLLEPDDRVTIPKRSLSVAVTGEVMHPTTAQFVSGKSADRYVSEAGGPTRNADTDRSFVILPDGRAQPLAQASWNHRVEAIPPGAILVVPRDPKPFDALDFTKSIGSLLGQLAITAASVSVIAR</sequence>
<feature type="compositionally biased region" description="Low complexity" evidence="2">
    <location>
        <begin position="670"/>
        <end position="686"/>
    </location>
</feature>
<feature type="region of interest" description="Disordered" evidence="2">
    <location>
        <begin position="526"/>
        <end position="548"/>
    </location>
</feature>
<feature type="signal peptide" evidence="3">
    <location>
        <begin position="1"/>
        <end position="26"/>
    </location>
</feature>
<evidence type="ECO:0000313" key="8">
    <source>
        <dbReference type="Proteomes" id="UP000283458"/>
    </source>
</evidence>
<proteinExistence type="predicted"/>